<proteinExistence type="predicted"/>
<organism evidence="1 2">
    <name type="scientific">Stylosanthes scabra</name>
    <dbReference type="NCBI Taxonomy" id="79078"/>
    <lineage>
        <taxon>Eukaryota</taxon>
        <taxon>Viridiplantae</taxon>
        <taxon>Streptophyta</taxon>
        <taxon>Embryophyta</taxon>
        <taxon>Tracheophyta</taxon>
        <taxon>Spermatophyta</taxon>
        <taxon>Magnoliopsida</taxon>
        <taxon>eudicotyledons</taxon>
        <taxon>Gunneridae</taxon>
        <taxon>Pentapetalae</taxon>
        <taxon>rosids</taxon>
        <taxon>fabids</taxon>
        <taxon>Fabales</taxon>
        <taxon>Fabaceae</taxon>
        <taxon>Papilionoideae</taxon>
        <taxon>50 kb inversion clade</taxon>
        <taxon>dalbergioids sensu lato</taxon>
        <taxon>Dalbergieae</taxon>
        <taxon>Pterocarpus clade</taxon>
        <taxon>Stylosanthes</taxon>
    </lineage>
</organism>
<accession>A0ABU6TY66</accession>
<dbReference type="Proteomes" id="UP001341840">
    <property type="component" value="Unassembled WGS sequence"/>
</dbReference>
<gene>
    <name evidence="1" type="ORF">PIB30_102210</name>
</gene>
<protein>
    <submittedName>
        <fullName evidence="1">Uncharacterized protein</fullName>
    </submittedName>
</protein>
<feature type="non-terminal residue" evidence="1">
    <location>
        <position position="69"/>
    </location>
</feature>
<keyword evidence="2" id="KW-1185">Reference proteome</keyword>
<reference evidence="1 2" key="1">
    <citation type="journal article" date="2023" name="Plants (Basel)">
        <title>Bridging the Gap: Combining Genomics and Transcriptomics Approaches to Understand Stylosanthes scabra, an Orphan Legume from the Brazilian Caatinga.</title>
        <authorList>
            <person name="Ferreira-Neto J.R.C."/>
            <person name="da Silva M.D."/>
            <person name="Binneck E."/>
            <person name="de Melo N.F."/>
            <person name="da Silva R.H."/>
            <person name="de Melo A.L.T.M."/>
            <person name="Pandolfi V."/>
            <person name="Bustamante F.O."/>
            <person name="Brasileiro-Vidal A.C."/>
            <person name="Benko-Iseppon A.M."/>
        </authorList>
    </citation>
    <scope>NUCLEOTIDE SEQUENCE [LARGE SCALE GENOMIC DNA]</scope>
    <source>
        <tissue evidence="1">Leaves</tissue>
    </source>
</reference>
<name>A0ABU6TY66_9FABA</name>
<comment type="caution">
    <text evidence="1">The sequence shown here is derived from an EMBL/GenBank/DDBJ whole genome shotgun (WGS) entry which is preliminary data.</text>
</comment>
<dbReference type="EMBL" id="JASCZI010093733">
    <property type="protein sequence ID" value="MED6153464.1"/>
    <property type="molecule type" value="Genomic_DNA"/>
</dbReference>
<evidence type="ECO:0000313" key="1">
    <source>
        <dbReference type="EMBL" id="MED6153464.1"/>
    </source>
</evidence>
<sequence length="69" mass="7690">MESRALQSLYRTRSYVGLCSPEIRISGSADPRYMGNLNLCLISGSADPRYIKSSFRVCRARDMGGVPKM</sequence>
<evidence type="ECO:0000313" key="2">
    <source>
        <dbReference type="Proteomes" id="UP001341840"/>
    </source>
</evidence>